<reference evidence="2" key="1">
    <citation type="journal article" date="2019" name="Sci. Rep.">
        <title>Draft genome of Tanacetum cinerariifolium, the natural source of mosquito coil.</title>
        <authorList>
            <person name="Yamashiro T."/>
            <person name="Shiraishi A."/>
            <person name="Satake H."/>
            <person name="Nakayama K."/>
        </authorList>
    </citation>
    <scope>NUCLEOTIDE SEQUENCE</scope>
</reference>
<accession>A0A6L2MFC4</accession>
<sequence length="284" mass="32495">MLRSYCEMMSQRCEQTAQKEQELLEQEQAVEEKQEFLAKEQATNPSEPSPISYFYNADKDNISTLSTTYTIHLTKSATIITNPSEPTRRIYNNHDIFYDGDDDEELFPDEVKRIQQILKKTLFDAITLEFSITNFLRMGDEHLSTYLKTESDEVIKSSVKNFVLILSESEDTSGSASVCILPSYDDLSPIDVPEEKAVTFSNPLFNLNDNLISSDDVELLLHHDPSIPKMSVASILEGFTSEPPLEENDDLFDLKSKNDDYKKILYDAQWDEIDGYEAVWIGRP</sequence>
<evidence type="ECO:0008006" key="3">
    <source>
        <dbReference type="Google" id="ProtNLM"/>
    </source>
</evidence>
<proteinExistence type="predicted"/>
<name>A0A6L2MFC4_TANCI</name>
<dbReference type="AlphaFoldDB" id="A0A6L2MFC4"/>
<feature type="region of interest" description="Disordered" evidence="1">
    <location>
        <begin position="29"/>
        <end position="49"/>
    </location>
</feature>
<evidence type="ECO:0000313" key="2">
    <source>
        <dbReference type="EMBL" id="GEU72671.1"/>
    </source>
</evidence>
<organism evidence="2">
    <name type="scientific">Tanacetum cinerariifolium</name>
    <name type="common">Dalmatian daisy</name>
    <name type="synonym">Chrysanthemum cinerariifolium</name>
    <dbReference type="NCBI Taxonomy" id="118510"/>
    <lineage>
        <taxon>Eukaryota</taxon>
        <taxon>Viridiplantae</taxon>
        <taxon>Streptophyta</taxon>
        <taxon>Embryophyta</taxon>
        <taxon>Tracheophyta</taxon>
        <taxon>Spermatophyta</taxon>
        <taxon>Magnoliopsida</taxon>
        <taxon>eudicotyledons</taxon>
        <taxon>Gunneridae</taxon>
        <taxon>Pentapetalae</taxon>
        <taxon>asterids</taxon>
        <taxon>campanulids</taxon>
        <taxon>Asterales</taxon>
        <taxon>Asteraceae</taxon>
        <taxon>Asteroideae</taxon>
        <taxon>Anthemideae</taxon>
        <taxon>Anthemidinae</taxon>
        <taxon>Tanacetum</taxon>
    </lineage>
</organism>
<dbReference type="EMBL" id="BKCJ010006538">
    <property type="protein sequence ID" value="GEU72671.1"/>
    <property type="molecule type" value="Genomic_DNA"/>
</dbReference>
<gene>
    <name evidence="2" type="ORF">Tci_044649</name>
</gene>
<protein>
    <recommendedName>
        <fullName evidence="3">Reverse transcriptase domain-containing protein</fullName>
    </recommendedName>
</protein>
<evidence type="ECO:0000256" key="1">
    <source>
        <dbReference type="SAM" id="MobiDB-lite"/>
    </source>
</evidence>
<comment type="caution">
    <text evidence="2">The sequence shown here is derived from an EMBL/GenBank/DDBJ whole genome shotgun (WGS) entry which is preliminary data.</text>
</comment>